<dbReference type="GO" id="GO:0030420">
    <property type="term" value="P:establishment of competence for transformation"/>
    <property type="evidence" value="ECO:0007669"/>
    <property type="project" value="UniProtKB-KW"/>
</dbReference>
<dbReference type="EMBL" id="AZFS01000065">
    <property type="protein sequence ID" value="KRL93235.1"/>
    <property type="molecule type" value="Genomic_DNA"/>
</dbReference>
<evidence type="ECO:0000256" key="10">
    <source>
        <dbReference type="SAM" id="Phobius"/>
    </source>
</evidence>
<evidence type="ECO:0000256" key="7">
    <source>
        <dbReference type="ARBA" id="ARBA00023136"/>
    </source>
</evidence>
<dbReference type="NCBIfam" id="TIGR02532">
    <property type="entry name" value="IV_pilin_GFxxxE"/>
    <property type="match status" value="1"/>
</dbReference>
<comment type="subcellular location">
    <subcellularLocation>
        <location evidence="1">Cell membrane</location>
        <topology evidence="1">Single-pass membrane protein</topology>
    </subcellularLocation>
    <subcellularLocation>
        <location evidence="2">Cell surface</location>
    </subcellularLocation>
</comment>
<evidence type="ECO:0000256" key="2">
    <source>
        <dbReference type="ARBA" id="ARBA00004241"/>
    </source>
</evidence>
<keyword evidence="3" id="KW-1003">Cell membrane</keyword>
<keyword evidence="4" id="KW-0488">Methylation</keyword>
<evidence type="ECO:0000313" key="12">
    <source>
        <dbReference type="Proteomes" id="UP000051580"/>
    </source>
</evidence>
<evidence type="ECO:0000256" key="1">
    <source>
        <dbReference type="ARBA" id="ARBA00004162"/>
    </source>
</evidence>
<reference evidence="11 12" key="1">
    <citation type="journal article" date="2015" name="Genome Announc.">
        <title>Expanding the biotechnology potential of lactobacilli through comparative genomics of 213 strains and associated genera.</title>
        <authorList>
            <person name="Sun Z."/>
            <person name="Harris H.M."/>
            <person name="McCann A."/>
            <person name="Guo C."/>
            <person name="Argimon S."/>
            <person name="Zhang W."/>
            <person name="Yang X."/>
            <person name="Jeffery I.B."/>
            <person name="Cooney J.C."/>
            <person name="Kagawa T.F."/>
            <person name="Liu W."/>
            <person name="Song Y."/>
            <person name="Salvetti E."/>
            <person name="Wrobel A."/>
            <person name="Rasinkangas P."/>
            <person name="Parkhill J."/>
            <person name="Rea M.C."/>
            <person name="O'Sullivan O."/>
            <person name="Ritari J."/>
            <person name="Douillard F.P."/>
            <person name="Paul Ross R."/>
            <person name="Yang R."/>
            <person name="Briner A.E."/>
            <person name="Felis G.E."/>
            <person name="de Vos W.M."/>
            <person name="Barrangou R."/>
            <person name="Klaenhammer T.R."/>
            <person name="Caufield P.W."/>
            <person name="Cui Y."/>
            <person name="Zhang H."/>
            <person name="O'Toole P.W."/>
        </authorList>
    </citation>
    <scope>NUCLEOTIDE SEQUENCE [LARGE SCALE GENOMIC DNA]</scope>
    <source>
        <strain evidence="11 12">DSM 16381</strain>
    </source>
</reference>
<keyword evidence="6 10" id="KW-1133">Transmembrane helix</keyword>
<protein>
    <recommendedName>
        <fullName evidence="13">Competence protein ComGC</fullName>
    </recommendedName>
</protein>
<proteinExistence type="inferred from homology"/>
<name>A0A0R1UPB4_9LACO</name>
<keyword evidence="5 10" id="KW-0812">Transmembrane</keyword>
<dbReference type="RefSeq" id="WP_057735296.1">
    <property type="nucleotide sequence ID" value="NZ_AZFS01000065.1"/>
</dbReference>
<organism evidence="11 12">
    <name type="scientific">Levilactobacillus hammesii DSM 16381</name>
    <dbReference type="NCBI Taxonomy" id="1423753"/>
    <lineage>
        <taxon>Bacteria</taxon>
        <taxon>Bacillati</taxon>
        <taxon>Bacillota</taxon>
        <taxon>Bacilli</taxon>
        <taxon>Lactobacillales</taxon>
        <taxon>Lactobacillaceae</taxon>
        <taxon>Levilactobacillus</taxon>
    </lineage>
</organism>
<dbReference type="SUPFAM" id="SSF54523">
    <property type="entry name" value="Pili subunits"/>
    <property type="match status" value="1"/>
</dbReference>
<evidence type="ECO:0000256" key="5">
    <source>
        <dbReference type="ARBA" id="ARBA00022692"/>
    </source>
</evidence>
<comment type="caution">
    <text evidence="11">The sequence shown here is derived from an EMBL/GenBank/DDBJ whole genome shotgun (WGS) entry which is preliminary data.</text>
</comment>
<dbReference type="InterPro" id="IPR012902">
    <property type="entry name" value="N_methyl_site"/>
</dbReference>
<dbReference type="PROSITE" id="PS00409">
    <property type="entry name" value="PROKAR_NTER_METHYL"/>
    <property type="match status" value="1"/>
</dbReference>
<evidence type="ECO:0000256" key="9">
    <source>
        <dbReference type="ARBA" id="ARBA00043982"/>
    </source>
</evidence>
<evidence type="ECO:0008006" key="13">
    <source>
        <dbReference type="Google" id="ProtNLM"/>
    </source>
</evidence>
<accession>A0A0R1UPB4</accession>
<dbReference type="Pfam" id="PF07963">
    <property type="entry name" value="N_methyl"/>
    <property type="match status" value="1"/>
</dbReference>
<dbReference type="AlphaFoldDB" id="A0A0R1UPB4"/>
<gene>
    <name evidence="11" type="ORF">FD28_GL001481</name>
</gene>
<keyword evidence="8" id="KW-0178">Competence</keyword>
<dbReference type="STRING" id="1423753.FD28_GL001481"/>
<feature type="transmembrane region" description="Helical" evidence="10">
    <location>
        <begin position="6"/>
        <end position="27"/>
    </location>
</feature>
<keyword evidence="7 10" id="KW-0472">Membrane</keyword>
<comment type="similarity">
    <text evidence="9">Belongs to the ComGC family.</text>
</comment>
<dbReference type="Proteomes" id="UP000051580">
    <property type="component" value="Unassembled WGS sequence"/>
</dbReference>
<dbReference type="InterPro" id="IPR016940">
    <property type="entry name" value="ComGC"/>
</dbReference>
<evidence type="ECO:0000256" key="8">
    <source>
        <dbReference type="ARBA" id="ARBA00023287"/>
    </source>
</evidence>
<evidence type="ECO:0000256" key="6">
    <source>
        <dbReference type="ARBA" id="ARBA00022989"/>
    </source>
</evidence>
<evidence type="ECO:0000256" key="3">
    <source>
        <dbReference type="ARBA" id="ARBA00022475"/>
    </source>
</evidence>
<evidence type="ECO:0000313" key="11">
    <source>
        <dbReference type="EMBL" id="KRL93235.1"/>
    </source>
</evidence>
<dbReference type="OrthoDB" id="2248894at2"/>
<evidence type="ECO:0000256" key="4">
    <source>
        <dbReference type="ARBA" id="ARBA00022481"/>
    </source>
</evidence>
<dbReference type="GO" id="GO:0005886">
    <property type="term" value="C:plasma membrane"/>
    <property type="evidence" value="ECO:0007669"/>
    <property type="project" value="UniProtKB-SubCell"/>
</dbReference>
<sequence>MRKRQGFTLVEMTIVLFIISLLVLIILPNLNGQRHRARGIHQNAMETVVQGQVTAYLDDHQTATHVTYEVLEKGQYLTAQQVKQAKQEGIKIHDERPER</sequence>
<dbReference type="PATRIC" id="fig|1423753.3.peg.1541"/>
<dbReference type="InterPro" id="IPR045584">
    <property type="entry name" value="Pilin-like"/>
</dbReference>
<dbReference type="PIRSF" id="PIRSF029928">
    <property type="entry name" value="Late_competence_ComGC"/>
    <property type="match status" value="1"/>
</dbReference>
<dbReference type="Gene3D" id="3.30.700.10">
    <property type="entry name" value="Glycoprotein, Type 4 Pilin"/>
    <property type="match status" value="1"/>
</dbReference>
<keyword evidence="12" id="KW-1185">Reference proteome</keyword>
<dbReference type="GO" id="GO:0009986">
    <property type="term" value="C:cell surface"/>
    <property type="evidence" value="ECO:0007669"/>
    <property type="project" value="UniProtKB-SubCell"/>
</dbReference>